<dbReference type="EMBL" id="ADGI01000048">
    <property type="protein sequence ID" value="EGV31066.1"/>
    <property type="molecule type" value="Genomic_DNA"/>
</dbReference>
<feature type="transmembrane region" description="Helical" evidence="1">
    <location>
        <begin position="261"/>
        <end position="281"/>
    </location>
</feature>
<organism evidence="2 3">
    <name type="scientific">Segatella oulorum F0390</name>
    <dbReference type="NCBI Taxonomy" id="702438"/>
    <lineage>
        <taxon>Bacteria</taxon>
        <taxon>Pseudomonadati</taxon>
        <taxon>Bacteroidota</taxon>
        <taxon>Bacteroidia</taxon>
        <taxon>Bacteroidales</taxon>
        <taxon>Prevotellaceae</taxon>
        <taxon>Segatella</taxon>
    </lineage>
</organism>
<feature type="transmembrane region" description="Helical" evidence="1">
    <location>
        <begin position="342"/>
        <end position="359"/>
    </location>
</feature>
<evidence type="ECO:0000256" key="1">
    <source>
        <dbReference type="SAM" id="Phobius"/>
    </source>
</evidence>
<feature type="transmembrane region" description="Helical" evidence="1">
    <location>
        <begin position="6"/>
        <end position="25"/>
    </location>
</feature>
<protein>
    <recommendedName>
        <fullName evidence="4">Glycosyltransferase RgtA/B/C/D-like domain-containing protein</fullName>
    </recommendedName>
</protein>
<dbReference type="PATRIC" id="fig|702438.4.peg.1448"/>
<feature type="transmembrane region" description="Helical" evidence="1">
    <location>
        <begin position="313"/>
        <end position="335"/>
    </location>
</feature>
<evidence type="ECO:0000313" key="2">
    <source>
        <dbReference type="EMBL" id="EGV31066.1"/>
    </source>
</evidence>
<feature type="transmembrane region" description="Helical" evidence="1">
    <location>
        <begin position="159"/>
        <end position="178"/>
    </location>
</feature>
<feature type="transmembrane region" description="Helical" evidence="1">
    <location>
        <begin position="54"/>
        <end position="74"/>
    </location>
</feature>
<dbReference type="eggNOG" id="COG1807">
    <property type="taxonomic scope" value="Bacteria"/>
</dbReference>
<evidence type="ECO:0000313" key="3">
    <source>
        <dbReference type="Proteomes" id="UP000005141"/>
    </source>
</evidence>
<reference evidence="2 3" key="1">
    <citation type="submission" date="2011-07" db="EMBL/GenBank/DDBJ databases">
        <title>The Genome Sequence of Prevotella oulorum F0390.</title>
        <authorList>
            <consortium name="The Broad Institute Genome Sequencing Platform"/>
            <consortium name="The Broad Institute Genome Sequencing Center for Infectious Disease"/>
            <person name="Earl A."/>
            <person name="Ward D."/>
            <person name="Feldgarden M."/>
            <person name="Gevers D."/>
            <person name="Izard J."/>
            <person name="Ganesan A."/>
            <person name="Baranova O.V."/>
            <person name="Blanton J.M."/>
            <person name="Tanner A.C."/>
            <person name="Dewhirst F.E."/>
            <person name="Young S.K."/>
            <person name="Zeng Q."/>
            <person name="Gargeya S."/>
            <person name="Fitzgerald M."/>
            <person name="Haas B."/>
            <person name="Abouelleil A."/>
            <person name="Alvarado L."/>
            <person name="Arachchi H.M."/>
            <person name="Berlin A."/>
            <person name="Brown A."/>
            <person name="Chapman S.B."/>
            <person name="Chen Z."/>
            <person name="Dunbar C."/>
            <person name="Freedman E."/>
            <person name="Gearin G."/>
            <person name="Gellesch M."/>
            <person name="Goldberg J."/>
            <person name="Griggs A."/>
            <person name="Gujja S."/>
            <person name="Heiman D."/>
            <person name="Howarth C."/>
            <person name="Larson L."/>
            <person name="Lui A."/>
            <person name="MacDonald P.J.P."/>
            <person name="Mehta T."/>
            <person name="Montmayeur A."/>
            <person name="Murphy C."/>
            <person name="Neiman D."/>
            <person name="Pearson M."/>
            <person name="Priest M."/>
            <person name="Roberts A."/>
            <person name="Saif S."/>
            <person name="Shea T."/>
            <person name="Shenoy N."/>
            <person name="Sisk P."/>
            <person name="Stolte C."/>
            <person name="Sykes S."/>
            <person name="Wortman J."/>
            <person name="Nusbaum C."/>
            <person name="Birren B."/>
        </authorList>
    </citation>
    <scope>NUCLEOTIDE SEQUENCE [LARGE SCALE GENOMIC DNA]</scope>
    <source>
        <strain evidence="2 3">F0390</strain>
    </source>
</reference>
<keyword evidence="1" id="KW-0812">Transmembrane</keyword>
<feature type="transmembrane region" description="Helical" evidence="1">
    <location>
        <begin position="234"/>
        <end position="249"/>
    </location>
</feature>
<dbReference type="Proteomes" id="UP000005141">
    <property type="component" value="Unassembled WGS sequence"/>
</dbReference>
<comment type="caution">
    <text evidence="2">The sequence shown here is derived from an EMBL/GenBank/DDBJ whole genome shotgun (WGS) entry which is preliminary data.</text>
</comment>
<evidence type="ECO:0008006" key="4">
    <source>
        <dbReference type="Google" id="ProtNLM"/>
    </source>
</evidence>
<name>G1WC50_9BACT</name>
<keyword evidence="1" id="KW-1133">Transmembrane helix</keyword>
<dbReference type="AlphaFoldDB" id="G1WC50"/>
<accession>G1WC50</accession>
<feature type="transmembrane region" description="Helical" evidence="1">
    <location>
        <begin position="365"/>
        <end position="382"/>
    </location>
</feature>
<sequence>MYSLNLNLYLCQIAIIAMICVFISINNSQFINKLLQERIIKIYEKIFMKSKSRLLALSYCFLLAFIVLSIYGYTTSPFYDEPGSFDSAIFQIVGKGWLEGKLPYVDLWDMKGPLLFFINYLGYLLFGARVGVFVIELFALTVTLYILWKLLRQGFSCKYSYILVLLPAFSFAANNVGGNNAAEYLLPLLALSFYLLYKWIDKVEKKHINYHPAKYAFLYGSVLSFSLMTRLTNAVGVCAIVGVIAIWLLKEKNYKNLFQNIFCFLLGFAILFIPFAAYFAYHNALGEMWYGTFLYSLDYASASGSDLHSLSGIVRVLVHFADTWLLLIVAISIFIWNPHRRFAALMWFFASTFSLIWFLRGNGFSHYGLISLPCICISFLELKNLYKEKTLPSIFIMV</sequence>
<proteinExistence type="predicted"/>
<keyword evidence="3" id="KW-1185">Reference proteome</keyword>
<feature type="transmembrane region" description="Helical" evidence="1">
    <location>
        <begin position="120"/>
        <end position="147"/>
    </location>
</feature>
<gene>
    <name evidence="2" type="ORF">HMPREF9431_01401</name>
</gene>
<keyword evidence="1" id="KW-0472">Membrane</keyword>
<dbReference type="HOGENOM" id="CLU_692347_0_0_10"/>